<evidence type="ECO:0000313" key="2">
    <source>
        <dbReference type="EMBL" id="OCT80196.1"/>
    </source>
</evidence>
<gene>
    <name evidence="2" type="ORF">XELAEV_18027007mg</name>
</gene>
<reference evidence="3" key="1">
    <citation type="journal article" date="2016" name="Nature">
        <title>Genome evolution in the allotetraploid frog Xenopus laevis.</title>
        <authorList>
            <person name="Session A.M."/>
            <person name="Uno Y."/>
            <person name="Kwon T."/>
            <person name="Chapman J.A."/>
            <person name="Toyoda A."/>
            <person name="Takahashi S."/>
            <person name="Fukui A."/>
            <person name="Hikosaka A."/>
            <person name="Suzuki A."/>
            <person name="Kondo M."/>
            <person name="van Heeringen S.J."/>
            <person name="Quigley I."/>
            <person name="Heinz S."/>
            <person name="Ogino H."/>
            <person name="Ochi H."/>
            <person name="Hellsten U."/>
            <person name="Lyons J.B."/>
            <person name="Simakov O."/>
            <person name="Putnam N."/>
            <person name="Stites J."/>
            <person name="Kuroki Y."/>
            <person name="Tanaka T."/>
            <person name="Michiue T."/>
            <person name="Watanabe M."/>
            <person name="Bogdanovic O."/>
            <person name="Lister R."/>
            <person name="Georgiou G."/>
            <person name="Paranjpe S.S."/>
            <person name="van Kruijsbergen I."/>
            <person name="Shu S."/>
            <person name="Carlson J."/>
            <person name="Kinoshita T."/>
            <person name="Ohta Y."/>
            <person name="Mawaribuchi S."/>
            <person name="Jenkins J."/>
            <person name="Grimwood J."/>
            <person name="Schmutz J."/>
            <person name="Mitros T."/>
            <person name="Mozaffari S.V."/>
            <person name="Suzuki Y."/>
            <person name="Haramoto Y."/>
            <person name="Yamamoto T.S."/>
            <person name="Takagi C."/>
            <person name="Heald R."/>
            <person name="Miller K."/>
            <person name="Haudenschild C."/>
            <person name="Kitzman J."/>
            <person name="Nakayama T."/>
            <person name="Izutsu Y."/>
            <person name="Robert J."/>
            <person name="Fortriede J."/>
            <person name="Burns K."/>
            <person name="Lotay V."/>
            <person name="Karimi K."/>
            <person name="Yasuoka Y."/>
            <person name="Dichmann D.S."/>
            <person name="Flajnik M.F."/>
            <person name="Houston D.W."/>
            <person name="Shendure J."/>
            <person name="DuPasquier L."/>
            <person name="Vize P.D."/>
            <person name="Zorn A.M."/>
            <person name="Ito M."/>
            <person name="Marcotte E.M."/>
            <person name="Wallingford J.B."/>
            <person name="Ito Y."/>
            <person name="Asashima M."/>
            <person name="Ueno N."/>
            <person name="Matsuda Y."/>
            <person name="Veenstra G.J."/>
            <person name="Fujiyama A."/>
            <person name="Harland R.M."/>
            <person name="Taira M."/>
            <person name="Rokhsar D.S."/>
        </authorList>
    </citation>
    <scope>NUCLEOTIDE SEQUENCE [LARGE SCALE GENOMIC DNA]</scope>
    <source>
        <strain evidence="3">J</strain>
    </source>
</reference>
<protein>
    <submittedName>
        <fullName evidence="2">Uncharacterized protein</fullName>
    </submittedName>
</protein>
<dbReference type="AlphaFoldDB" id="A0A974CWP0"/>
<feature type="compositionally biased region" description="Polar residues" evidence="1">
    <location>
        <begin position="52"/>
        <end position="73"/>
    </location>
</feature>
<feature type="compositionally biased region" description="Basic residues" evidence="1">
    <location>
        <begin position="74"/>
        <end position="86"/>
    </location>
</feature>
<feature type="compositionally biased region" description="Polar residues" evidence="1">
    <location>
        <begin position="127"/>
        <end position="138"/>
    </location>
</feature>
<dbReference type="Proteomes" id="UP000694892">
    <property type="component" value="Chromosome 5L"/>
</dbReference>
<evidence type="ECO:0000313" key="3">
    <source>
        <dbReference type="Proteomes" id="UP000694892"/>
    </source>
</evidence>
<organism evidence="2 3">
    <name type="scientific">Xenopus laevis</name>
    <name type="common">African clawed frog</name>
    <dbReference type="NCBI Taxonomy" id="8355"/>
    <lineage>
        <taxon>Eukaryota</taxon>
        <taxon>Metazoa</taxon>
        <taxon>Chordata</taxon>
        <taxon>Craniata</taxon>
        <taxon>Vertebrata</taxon>
        <taxon>Euteleostomi</taxon>
        <taxon>Amphibia</taxon>
        <taxon>Batrachia</taxon>
        <taxon>Anura</taxon>
        <taxon>Pipoidea</taxon>
        <taxon>Pipidae</taxon>
        <taxon>Xenopodinae</taxon>
        <taxon>Xenopus</taxon>
        <taxon>Xenopus</taxon>
    </lineage>
</organism>
<name>A0A974CWP0_XENLA</name>
<dbReference type="EMBL" id="CM004474">
    <property type="protein sequence ID" value="OCT80196.1"/>
    <property type="molecule type" value="Genomic_DNA"/>
</dbReference>
<feature type="region of interest" description="Disordered" evidence="1">
    <location>
        <begin position="45"/>
        <end position="180"/>
    </location>
</feature>
<sequence length="180" mass="19224">MLSRFAATSAPEPPLLAAEDVLRWLQEKAGLEDIKRVIVGCRQELQGDSDENSACQSEDTSGSRNQPTGSSPTKRGKRKAPVKKAAFKSLPAQRKKLSATAPRKNLRTPATSSKAVPSPVTDLQGRLRSTSEGQTSSHAPPILLRLDPGTSQDRPSTSAESSSNVPRWQASSPPQTSLLA</sequence>
<accession>A0A974CWP0</accession>
<evidence type="ECO:0000256" key="1">
    <source>
        <dbReference type="SAM" id="MobiDB-lite"/>
    </source>
</evidence>
<proteinExistence type="predicted"/>
<feature type="compositionally biased region" description="Polar residues" evidence="1">
    <location>
        <begin position="149"/>
        <end position="180"/>
    </location>
</feature>